<sequence length="210" mass="23493">MADMFKRFSSHSAASNESGERKPISKSSNGGGHRRILSQTMIESNSGGHKPVLAQSKPSLVGVLASKKFAQKLSAKILLKRDEDRVSEIESPMEMEASYRMKPYKKFDPCIVRGIMKTVLDARLDGYKYNPKFSANMIQVLSEEIKDGVKELNYDRYKIVCIVHLGEIKGQGLTIASRGSWDSNLDNYASYSSKKETTFCTAVVYGIYKE</sequence>
<dbReference type="PANTHER" id="PTHR21255:SF65">
    <property type="entry name" value="TCTEX1 DOMAIN-CONTAINING PROTEIN 2"/>
    <property type="match status" value="1"/>
</dbReference>
<evidence type="ECO:0000256" key="1">
    <source>
        <dbReference type="ARBA" id="ARBA00005361"/>
    </source>
</evidence>
<proteinExistence type="inferred from homology"/>
<keyword evidence="4" id="KW-1185">Reference proteome</keyword>
<comment type="similarity">
    <text evidence="1">Belongs to the dynein light chain Tctex-type family.</text>
</comment>
<evidence type="ECO:0000256" key="2">
    <source>
        <dbReference type="SAM" id="MobiDB-lite"/>
    </source>
</evidence>
<name>A0ABD3W1T5_SINWO</name>
<dbReference type="CDD" id="cd21451">
    <property type="entry name" value="DLC-like_TCTEX1D"/>
    <property type="match status" value="1"/>
</dbReference>
<dbReference type="Proteomes" id="UP001634394">
    <property type="component" value="Unassembled WGS sequence"/>
</dbReference>
<dbReference type="Pfam" id="PF03645">
    <property type="entry name" value="Tctex-1"/>
    <property type="match status" value="1"/>
</dbReference>
<dbReference type="Gene3D" id="3.30.1140.40">
    <property type="entry name" value="Tctex-1"/>
    <property type="match status" value="1"/>
</dbReference>
<reference evidence="3 4" key="1">
    <citation type="submission" date="2024-11" db="EMBL/GenBank/DDBJ databases">
        <title>Chromosome-level genome assembly of the freshwater bivalve Anodonta woodiana.</title>
        <authorList>
            <person name="Chen X."/>
        </authorList>
    </citation>
    <scope>NUCLEOTIDE SEQUENCE [LARGE SCALE GENOMIC DNA]</scope>
    <source>
        <strain evidence="3">MN2024</strain>
        <tissue evidence="3">Gills</tissue>
    </source>
</reference>
<dbReference type="AlphaFoldDB" id="A0ABD3W1T5"/>
<protein>
    <submittedName>
        <fullName evidence="3">Uncharacterized protein</fullName>
    </submittedName>
</protein>
<comment type="caution">
    <text evidence="3">The sequence shown here is derived from an EMBL/GenBank/DDBJ whole genome shotgun (WGS) entry which is preliminary data.</text>
</comment>
<gene>
    <name evidence="3" type="ORF">ACJMK2_040683</name>
</gene>
<evidence type="ECO:0000313" key="4">
    <source>
        <dbReference type="Proteomes" id="UP001634394"/>
    </source>
</evidence>
<dbReference type="InterPro" id="IPR038586">
    <property type="entry name" value="Tctex-1-like_sf"/>
</dbReference>
<evidence type="ECO:0000313" key="3">
    <source>
        <dbReference type="EMBL" id="KAL3867837.1"/>
    </source>
</evidence>
<dbReference type="EMBL" id="JBJQND010000008">
    <property type="protein sequence ID" value="KAL3867837.1"/>
    <property type="molecule type" value="Genomic_DNA"/>
</dbReference>
<dbReference type="InterPro" id="IPR005334">
    <property type="entry name" value="Tctex-1-like"/>
</dbReference>
<organism evidence="3 4">
    <name type="scientific">Sinanodonta woodiana</name>
    <name type="common">Chinese pond mussel</name>
    <name type="synonym">Anodonta woodiana</name>
    <dbReference type="NCBI Taxonomy" id="1069815"/>
    <lineage>
        <taxon>Eukaryota</taxon>
        <taxon>Metazoa</taxon>
        <taxon>Spiralia</taxon>
        <taxon>Lophotrochozoa</taxon>
        <taxon>Mollusca</taxon>
        <taxon>Bivalvia</taxon>
        <taxon>Autobranchia</taxon>
        <taxon>Heteroconchia</taxon>
        <taxon>Palaeoheterodonta</taxon>
        <taxon>Unionida</taxon>
        <taxon>Unionoidea</taxon>
        <taxon>Unionidae</taxon>
        <taxon>Unioninae</taxon>
        <taxon>Sinanodonta</taxon>
    </lineage>
</organism>
<dbReference type="PANTHER" id="PTHR21255">
    <property type="entry name" value="T-COMPLEX-ASSOCIATED-TESTIS-EXPRESSED 1/ DYNEIN LIGHT CHAIN"/>
    <property type="match status" value="1"/>
</dbReference>
<accession>A0ABD3W1T5</accession>
<feature type="region of interest" description="Disordered" evidence="2">
    <location>
        <begin position="1"/>
        <end position="36"/>
    </location>
</feature>